<dbReference type="KEGG" id="eff:skT53_13160"/>
<protein>
    <recommendedName>
        <fullName evidence="3">Methylase</fullName>
    </recommendedName>
</protein>
<dbReference type="Proteomes" id="UP000593802">
    <property type="component" value="Chromosome"/>
</dbReference>
<evidence type="ECO:0000313" key="2">
    <source>
        <dbReference type="Proteomes" id="UP000593802"/>
    </source>
</evidence>
<evidence type="ECO:0008006" key="3">
    <source>
        <dbReference type="Google" id="ProtNLM"/>
    </source>
</evidence>
<dbReference type="Gene3D" id="3.40.50.150">
    <property type="entry name" value="Vaccinia Virus protein VP39"/>
    <property type="match status" value="1"/>
</dbReference>
<dbReference type="RefSeq" id="WP_200760339.1">
    <property type="nucleotide sequence ID" value="NZ_AP023366.1"/>
</dbReference>
<accession>A0A7I8DEJ2</accession>
<organism evidence="1 2">
    <name type="scientific">Effusibacillus dendaii</name>
    <dbReference type="NCBI Taxonomy" id="2743772"/>
    <lineage>
        <taxon>Bacteria</taxon>
        <taxon>Bacillati</taxon>
        <taxon>Bacillota</taxon>
        <taxon>Bacilli</taxon>
        <taxon>Bacillales</taxon>
        <taxon>Alicyclobacillaceae</taxon>
        <taxon>Effusibacillus</taxon>
    </lineage>
</organism>
<proteinExistence type="predicted"/>
<dbReference type="SUPFAM" id="SSF53335">
    <property type="entry name" value="S-adenosyl-L-methionine-dependent methyltransferases"/>
    <property type="match status" value="1"/>
</dbReference>
<dbReference type="AlphaFoldDB" id="A0A7I8DEJ2"/>
<gene>
    <name evidence="1" type="ORF">skT53_13160</name>
</gene>
<dbReference type="EMBL" id="AP023366">
    <property type="protein sequence ID" value="BCJ86331.1"/>
    <property type="molecule type" value="Genomic_DNA"/>
</dbReference>
<sequence>MAKLESNDVYEQDGVAMTSRSFREYQSMFALQENVLKSGPILDVAAGASSFTAEANLLGLQSYAVDPLYHLTAEQMHQHGRKEIEESTAKLEKIAHRYDWSFYGDLATHRQNREDSLERFISDYKTGRGSRYKIGSLPRLPFAGNSFSLVLCNHFLFLYQEQFDYDFHLQSVRELIRVCRTGGEVRIYPLVTLRREPYLHLQRLIDEIRKAGQRVEQIPIDFQFAPDANRFLQIRKEA</sequence>
<name>A0A7I8DEJ2_9BACL</name>
<dbReference type="InterPro" id="IPR029063">
    <property type="entry name" value="SAM-dependent_MTases_sf"/>
</dbReference>
<reference evidence="1 2" key="1">
    <citation type="submission" date="2020-08" db="EMBL/GenBank/DDBJ databases">
        <title>Complete Genome Sequence of Effusibacillus dendaii Strain skT53, Isolated from Farmland soil.</title>
        <authorList>
            <person name="Konishi T."/>
            <person name="Kawasaki H."/>
        </authorList>
    </citation>
    <scope>NUCLEOTIDE SEQUENCE [LARGE SCALE GENOMIC DNA]</scope>
    <source>
        <strain evidence="2">skT53</strain>
    </source>
</reference>
<keyword evidence="2" id="KW-1185">Reference proteome</keyword>
<evidence type="ECO:0000313" key="1">
    <source>
        <dbReference type="EMBL" id="BCJ86331.1"/>
    </source>
</evidence>